<comment type="caution">
    <text evidence="1">The sequence shown here is derived from an EMBL/GenBank/DDBJ whole genome shotgun (WGS) entry which is preliminary data.</text>
</comment>
<name>A0ABW3QHZ9_9BACT</name>
<proteinExistence type="predicted"/>
<dbReference type="EMBL" id="JBHTLP010000014">
    <property type="protein sequence ID" value="MFD1143560.1"/>
    <property type="molecule type" value="Genomic_DNA"/>
</dbReference>
<reference evidence="3" key="2">
    <citation type="journal article" date="2019" name="Int. J. Syst. Evol. Microbiol.">
        <title>The Global Catalogue of Microorganisms (GCM) 10K type strain sequencing project: providing services to taxonomists for standard genome sequencing and annotation.</title>
        <authorList>
            <consortium name="The Broad Institute Genomics Platform"/>
            <consortium name="The Broad Institute Genome Sequencing Center for Infectious Disease"/>
            <person name="Wu L."/>
            <person name="Ma J."/>
        </authorList>
    </citation>
    <scope>NUCLEOTIDE SEQUENCE [LARGE SCALE GENOMIC DNA]</scope>
    <source>
        <strain evidence="3">CCUG 55608</strain>
    </source>
</reference>
<dbReference type="RefSeq" id="WP_379884434.1">
    <property type="nucleotide sequence ID" value="NZ_JBHTLP010000014.1"/>
</dbReference>
<evidence type="ECO:0000313" key="3">
    <source>
        <dbReference type="Proteomes" id="UP001597116"/>
    </source>
</evidence>
<reference evidence="1" key="1">
    <citation type="journal article" date="2014" name="Int. J. Syst. Evol. Microbiol.">
        <title>Complete genome of a new Firmicutes species belonging to the dominant human colonic microbiota ('Ruminococcus bicirculans') reveals two chromosomes and a selective capacity to utilize plant glucans.</title>
        <authorList>
            <consortium name="NISC Comparative Sequencing Program"/>
            <person name="Wegmann U."/>
            <person name="Louis P."/>
            <person name="Goesmann A."/>
            <person name="Henrissat B."/>
            <person name="Duncan S.H."/>
            <person name="Flint H.J."/>
        </authorList>
    </citation>
    <scope>NUCLEOTIDE SEQUENCE</scope>
    <source>
        <strain evidence="1">CCUG 55608</strain>
    </source>
</reference>
<dbReference type="EMBL" id="JBHTLP010000045">
    <property type="protein sequence ID" value="MFD1145410.1"/>
    <property type="molecule type" value="Genomic_DNA"/>
</dbReference>
<organism evidence="1 3">
    <name type="scientific">Larkinella insperata</name>
    <dbReference type="NCBI Taxonomy" id="332158"/>
    <lineage>
        <taxon>Bacteria</taxon>
        <taxon>Pseudomonadati</taxon>
        <taxon>Bacteroidota</taxon>
        <taxon>Cytophagia</taxon>
        <taxon>Cytophagales</taxon>
        <taxon>Spirosomataceae</taxon>
        <taxon>Larkinella</taxon>
    </lineage>
</organism>
<gene>
    <name evidence="1" type="ORF">ACFQ4C_20705</name>
    <name evidence="2" type="ORF">ACFQ4C_30065</name>
</gene>
<feature type="non-terminal residue" evidence="1">
    <location>
        <position position="1"/>
    </location>
</feature>
<dbReference type="Proteomes" id="UP001597116">
    <property type="component" value="Unassembled WGS sequence"/>
</dbReference>
<reference evidence="1" key="3">
    <citation type="submission" date="2024-09" db="EMBL/GenBank/DDBJ databases">
        <authorList>
            <person name="Sun Q."/>
            <person name="Mori K."/>
        </authorList>
    </citation>
    <scope>NUCLEOTIDE SEQUENCE</scope>
    <source>
        <strain evidence="1">CCUG 55608</strain>
    </source>
</reference>
<sequence>YNRKRRHSSLGYLSPEQYEKQYYITLNQNLHS</sequence>
<protein>
    <submittedName>
        <fullName evidence="1">IS3 family transposase</fullName>
    </submittedName>
</protein>
<evidence type="ECO:0000313" key="2">
    <source>
        <dbReference type="EMBL" id="MFD1145410.1"/>
    </source>
</evidence>
<keyword evidence="3" id="KW-1185">Reference proteome</keyword>
<evidence type="ECO:0000313" key="1">
    <source>
        <dbReference type="EMBL" id="MFD1143560.1"/>
    </source>
</evidence>
<accession>A0ABW3QHZ9</accession>